<evidence type="ECO:0000256" key="5">
    <source>
        <dbReference type="PROSITE-ProRule" id="PRU10141"/>
    </source>
</evidence>
<keyword evidence="6" id="KW-0723">Serine/threonine-protein kinase</keyword>
<dbReference type="FunFam" id="1.10.510.10:FF:001090">
    <property type="entry name" value="Serine threonine protein kinase putative"/>
    <property type="match status" value="1"/>
</dbReference>
<evidence type="ECO:0000256" key="6">
    <source>
        <dbReference type="RuleBase" id="RU000304"/>
    </source>
</evidence>
<dbReference type="InterPro" id="IPR052751">
    <property type="entry name" value="Plant_MAPKKK"/>
</dbReference>
<keyword evidence="1" id="KW-0808">Transferase</keyword>
<dbReference type="Proteomes" id="UP000516437">
    <property type="component" value="Unassembled WGS sequence"/>
</dbReference>
<dbReference type="InterPro" id="IPR011009">
    <property type="entry name" value="Kinase-like_dom_sf"/>
</dbReference>
<feature type="binding site" evidence="5">
    <location>
        <position position="42"/>
    </location>
    <ligand>
        <name>ATP</name>
        <dbReference type="ChEBI" id="CHEBI:30616"/>
    </ligand>
</feature>
<evidence type="ECO:0000256" key="4">
    <source>
        <dbReference type="ARBA" id="ARBA00022840"/>
    </source>
</evidence>
<gene>
    <name evidence="9" type="ORF">CJ030_MR0G008644</name>
</gene>
<keyword evidence="3 9" id="KW-0418">Kinase</keyword>
<dbReference type="Pfam" id="PF00069">
    <property type="entry name" value="Pkinase"/>
    <property type="match status" value="1"/>
</dbReference>
<organism evidence="9 10">
    <name type="scientific">Morella rubra</name>
    <name type="common">Chinese bayberry</name>
    <dbReference type="NCBI Taxonomy" id="262757"/>
    <lineage>
        <taxon>Eukaryota</taxon>
        <taxon>Viridiplantae</taxon>
        <taxon>Streptophyta</taxon>
        <taxon>Embryophyta</taxon>
        <taxon>Tracheophyta</taxon>
        <taxon>Spermatophyta</taxon>
        <taxon>Magnoliopsida</taxon>
        <taxon>eudicotyledons</taxon>
        <taxon>Gunneridae</taxon>
        <taxon>Pentapetalae</taxon>
        <taxon>rosids</taxon>
        <taxon>fabids</taxon>
        <taxon>Fagales</taxon>
        <taxon>Myricaceae</taxon>
        <taxon>Morella</taxon>
    </lineage>
</organism>
<evidence type="ECO:0000256" key="3">
    <source>
        <dbReference type="ARBA" id="ARBA00022777"/>
    </source>
</evidence>
<proteinExistence type="inferred from homology"/>
<dbReference type="AlphaFoldDB" id="A0A6A1UID3"/>
<dbReference type="Gene3D" id="1.10.510.10">
    <property type="entry name" value="Transferase(Phosphotransferase) domain 1"/>
    <property type="match status" value="1"/>
</dbReference>
<evidence type="ECO:0000256" key="2">
    <source>
        <dbReference type="ARBA" id="ARBA00022741"/>
    </source>
</evidence>
<accession>A0A6A1UID3</accession>
<reference evidence="9 10" key="1">
    <citation type="journal article" date="2019" name="Plant Biotechnol. J.">
        <title>The red bayberry genome and genetic basis of sex determination.</title>
        <authorList>
            <person name="Jia H.M."/>
            <person name="Jia H.J."/>
            <person name="Cai Q.L."/>
            <person name="Wang Y."/>
            <person name="Zhao H.B."/>
            <person name="Yang W.F."/>
            <person name="Wang G.Y."/>
            <person name="Li Y.H."/>
            <person name="Zhan D.L."/>
            <person name="Shen Y.T."/>
            <person name="Niu Q.F."/>
            <person name="Chang L."/>
            <person name="Qiu J."/>
            <person name="Zhao L."/>
            <person name="Xie H.B."/>
            <person name="Fu W.Y."/>
            <person name="Jin J."/>
            <person name="Li X.W."/>
            <person name="Jiao Y."/>
            <person name="Zhou C.C."/>
            <person name="Tu T."/>
            <person name="Chai C.Y."/>
            <person name="Gao J.L."/>
            <person name="Fan L.J."/>
            <person name="van de Weg E."/>
            <person name="Wang J.Y."/>
            <person name="Gao Z.S."/>
        </authorList>
    </citation>
    <scope>NUCLEOTIDE SEQUENCE [LARGE SCALE GENOMIC DNA]</scope>
    <source>
        <tissue evidence="9">Leaves</tissue>
    </source>
</reference>
<protein>
    <submittedName>
        <fullName evidence="9">Mitogen-activated protein kinase kinase kinase A</fullName>
    </submittedName>
</protein>
<dbReference type="InterPro" id="IPR008271">
    <property type="entry name" value="Ser/Thr_kinase_AS"/>
</dbReference>
<keyword evidence="4 5" id="KW-0067">ATP-binding</keyword>
<sequence>MEKVEVYSNMISWVRGKCIGKGSFGTVTLGVDVQDRRVFAVKSVDRDSGLMGHLEALENEIEILRSISSPYVVGFLGDDVTYESPTTSYRNLHLEYLPGGTVVDVARPKGSDVDERIVRSRAWCVVSALRYLHSRGIVHCDVKGRNILVGPDTRSAKLADFGSAIKTSGENCAAPIMPRGSPLWMAPEVIRRESQGAASDVWSLGCTIIEMITGKPAWEDRGLDTLSRIGFSDELPEFPTFLSELGLDFLDKCLRRDPCKRWSCDQLLQHPFLSSSSSPNKVTDSSPRCVLDWFNAEFDAEDQDDEENGLSSENCEASARERIGKLATKTGVNWESDGWLAVRALACGAEAAGASCCGDEGEKPSTEYPVLTRTEGEKSGTSSEYSDSARATEESERRTRLEYGNSGGGLLLSWRYNNNYSDCVLWWGGCSCKAGSTCRHGSQKADFALGCQKTSIYSCCTSCFHHYCSHFILQ</sequence>
<dbReference type="PROSITE" id="PS50011">
    <property type="entry name" value="PROTEIN_KINASE_DOM"/>
    <property type="match status" value="1"/>
</dbReference>
<evidence type="ECO:0000313" key="9">
    <source>
        <dbReference type="EMBL" id="KAB1200011.1"/>
    </source>
</evidence>
<dbReference type="PROSITE" id="PS00107">
    <property type="entry name" value="PROTEIN_KINASE_ATP"/>
    <property type="match status" value="1"/>
</dbReference>
<comment type="caution">
    <text evidence="9">The sequence shown here is derived from an EMBL/GenBank/DDBJ whole genome shotgun (WGS) entry which is preliminary data.</text>
</comment>
<evidence type="ECO:0000259" key="8">
    <source>
        <dbReference type="PROSITE" id="PS50011"/>
    </source>
</evidence>
<dbReference type="InterPro" id="IPR000719">
    <property type="entry name" value="Prot_kinase_dom"/>
</dbReference>
<dbReference type="GO" id="GO:0004674">
    <property type="term" value="F:protein serine/threonine kinase activity"/>
    <property type="evidence" value="ECO:0007669"/>
    <property type="project" value="UniProtKB-KW"/>
</dbReference>
<keyword evidence="10" id="KW-1185">Reference proteome</keyword>
<dbReference type="PANTHER" id="PTHR48011">
    <property type="entry name" value="CCR4-NOT TRANSCRIPTIONAL COMPLEX SUBUNIT CAF120-RELATED"/>
    <property type="match status" value="1"/>
</dbReference>
<evidence type="ECO:0000313" key="10">
    <source>
        <dbReference type="Proteomes" id="UP000516437"/>
    </source>
</evidence>
<evidence type="ECO:0000256" key="1">
    <source>
        <dbReference type="ARBA" id="ARBA00022679"/>
    </source>
</evidence>
<dbReference type="PROSITE" id="PS00108">
    <property type="entry name" value="PROTEIN_KINASE_ST"/>
    <property type="match status" value="1"/>
</dbReference>
<dbReference type="InterPro" id="IPR017441">
    <property type="entry name" value="Protein_kinase_ATP_BS"/>
</dbReference>
<name>A0A6A1UID3_9ROSI</name>
<keyword evidence="2 5" id="KW-0547">Nucleotide-binding</keyword>
<feature type="domain" description="Protein kinase" evidence="8">
    <location>
        <begin position="13"/>
        <end position="273"/>
    </location>
</feature>
<dbReference type="SUPFAM" id="SSF56112">
    <property type="entry name" value="Protein kinase-like (PK-like)"/>
    <property type="match status" value="1"/>
</dbReference>
<feature type="compositionally biased region" description="Basic and acidic residues" evidence="7">
    <location>
        <begin position="390"/>
        <end position="399"/>
    </location>
</feature>
<dbReference type="GO" id="GO:0005524">
    <property type="term" value="F:ATP binding"/>
    <property type="evidence" value="ECO:0007669"/>
    <property type="project" value="UniProtKB-UniRule"/>
</dbReference>
<dbReference type="CDD" id="cd06606">
    <property type="entry name" value="STKc_MAPKKK"/>
    <property type="match status" value="1"/>
</dbReference>
<dbReference type="SMART" id="SM00220">
    <property type="entry name" value="S_TKc"/>
    <property type="match status" value="1"/>
</dbReference>
<dbReference type="EMBL" id="RXIC02000260">
    <property type="protein sequence ID" value="KAB1200011.1"/>
    <property type="molecule type" value="Genomic_DNA"/>
</dbReference>
<dbReference type="OrthoDB" id="275301at2759"/>
<comment type="similarity">
    <text evidence="6">Belongs to the protein kinase superfamily.</text>
</comment>
<dbReference type="GO" id="GO:0007165">
    <property type="term" value="P:signal transduction"/>
    <property type="evidence" value="ECO:0007669"/>
    <property type="project" value="TreeGrafter"/>
</dbReference>
<evidence type="ECO:0000256" key="7">
    <source>
        <dbReference type="SAM" id="MobiDB-lite"/>
    </source>
</evidence>
<dbReference type="PANTHER" id="PTHR48011:SF7">
    <property type="entry name" value="F10K1.14 PROTEIN"/>
    <property type="match status" value="1"/>
</dbReference>
<feature type="region of interest" description="Disordered" evidence="7">
    <location>
        <begin position="357"/>
        <end position="399"/>
    </location>
</feature>